<evidence type="ECO:0000256" key="7">
    <source>
        <dbReference type="ARBA" id="ARBA00049197"/>
    </source>
</evidence>
<evidence type="ECO:0000256" key="1">
    <source>
        <dbReference type="ARBA" id="ARBA00005109"/>
    </source>
</evidence>
<keyword evidence="12" id="KW-1185">Reference proteome</keyword>
<dbReference type="EMBL" id="SOSA01000556">
    <property type="protein sequence ID" value="THC90140.1"/>
    <property type="molecule type" value="Genomic_DNA"/>
</dbReference>
<proteinExistence type="inferred from homology"/>
<evidence type="ECO:0000256" key="3">
    <source>
        <dbReference type="ARBA" id="ARBA00012991"/>
    </source>
</evidence>
<evidence type="ECO:0000256" key="2">
    <source>
        <dbReference type="ARBA" id="ARBA00006013"/>
    </source>
</evidence>
<keyword evidence="5" id="KW-0560">Oxidoreductase</keyword>
<dbReference type="InterPro" id="IPR006115">
    <property type="entry name" value="6PGDH_NADP-bd"/>
</dbReference>
<dbReference type="Pfam" id="PF14833">
    <property type="entry name" value="NAD_binding_11"/>
    <property type="match status" value="1"/>
</dbReference>
<evidence type="ECO:0000256" key="5">
    <source>
        <dbReference type="ARBA" id="ARBA00023002"/>
    </source>
</evidence>
<dbReference type="InterPro" id="IPR008927">
    <property type="entry name" value="6-PGluconate_DH-like_C_sf"/>
</dbReference>
<dbReference type="GO" id="GO:0050661">
    <property type="term" value="F:NADP binding"/>
    <property type="evidence" value="ECO:0007669"/>
    <property type="project" value="InterPro"/>
</dbReference>
<evidence type="ECO:0000256" key="4">
    <source>
        <dbReference type="ARBA" id="ARBA00022456"/>
    </source>
</evidence>
<dbReference type="GO" id="GO:0051287">
    <property type="term" value="F:NAD binding"/>
    <property type="evidence" value="ECO:0007669"/>
    <property type="project" value="InterPro"/>
</dbReference>
<organism evidence="11 12">
    <name type="scientific">Aspergillus tanneri</name>
    <dbReference type="NCBI Taxonomy" id="1220188"/>
    <lineage>
        <taxon>Eukaryota</taxon>
        <taxon>Fungi</taxon>
        <taxon>Dikarya</taxon>
        <taxon>Ascomycota</taxon>
        <taxon>Pezizomycotina</taxon>
        <taxon>Eurotiomycetes</taxon>
        <taxon>Eurotiomycetidae</taxon>
        <taxon>Eurotiales</taxon>
        <taxon>Aspergillaceae</taxon>
        <taxon>Aspergillus</taxon>
        <taxon>Aspergillus subgen. Circumdati</taxon>
    </lineage>
</organism>
<protein>
    <recommendedName>
        <fullName evidence="3">3-hydroxyisobutyrate dehydrogenase</fullName>
        <ecNumber evidence="3">1.1.1.31</ecNumber>
    </recommendedName>
</protein>
<comment type="catalytic activity">
    <reaction evidence="7">
        <text>3-hydroxy-2-methylpropanoate + NAD(+) = 2-methyl-3-oxopropanoate + NADH + H(+)</text>
        <dbReference type="Rhea" id="RHEA:17681"/>
        <dbReference type="ChEBI" id="CHEBI:11805"/>
        <dbReference type="ChEBI" id="CHEBI:15378"/>
        <dbReference type="ChEBI" id="CHEBI:57540"/>
        <dbReference type="ChEBI" id="CHEBI:57700"/>
        <dbReference type="ChEBI" id="CHEBI:57945"/>
        <dbReference type="EC" id="1.1.1.31"/>
    </reaction>
</comment>
<gene>
    <name evidence="11" type="ORF">EYZ11_010407</name>
</gene>
<dbReference type="SUPFAM" id="SSF51735">
    <property type="entry name" value="NAD(P)-binding Rossmann-fold domains"/>
    <property type="match status" value="1"/>
</dbReference>
<dbReference type="InterPro" id="IPR036291">
    <property type="entry name" value="NAD(P)-bd_dom_sf"/>
</dbReference>
<sequence length="294" mass="31290">MGHGMAKNLRLKISSSNKLFIYDIDPAAVQRFVSEFGDGGNVVATSSPKEVAEYSDVILTSLPRAPHVDQVFNNPTTGLLAAPKTGKTLFLELSTIDAKVSGDIGHRVIEEGYGQFGGSMGAEKGVLSFMVGCDAELYPRVFEILRQMGKEDGIFHCGASGTGLKTKLLNNYLSSITTIATAETINIGIRGGLDAKKLNDVLNASSGMNFNSKVNNPVPGLTPGSPASNGYIPGFSIELCLGVLELAVKSANELGAKMVLGPPMLDAYRAAAREERFHGKDAKVIYRWIEGDGF</sequence>
<dbReference type="STRING" id="1220188.A0A4S3J5G5"/>
<evidence type="ECO:0000256" key="6">
    <source>
        <dbReference type="ARBA" id="ARBA00023027"/>
    </source>
</evidence>
<dbReference type="AlphaFoldDB" id="A0A4S3J5G5"/>
<evidence type="ECO:0000259" key="10">
    <source>
        <dbReference type="Pfam" id="PF14833"/>
    </source>
</evidence>
<dbReference type="GO" id="GO:0005739">
    <property type="term" value="C:mitochondrion"/>
    <property type="evidence" value="ECO:0007669"/>
    <property type="project" value="TreeGrafter"/>
</dbReference>
<dbReference type="GO" id="GO:0008442">
    <property type="term" value="F:3-hydroxyisobutyrate dehydrogenase activity"/>
    <property type="evidence" value="ECO:0007669"/>
    <property type="project" value="UniProtKB-EC"/>
</dbReference>
<keyword evidence="4" id="KW-0101">Branched-chain amino acid catabolism</keyword>
<dbReference type="Pfam" id="PF03446">
    <property type="entry name" value="NAD_binding_2"/>
    <property type="match status" value="1"/>
</dbReference>
<feature type="domain" description="6-phosphogluconate dehydrogenase NADP-binding" evidence="9">
    <location>
        <begin position="1"/>
        <end position="150"/>
    </location>
</feature>
<name>A0A4S3J5G5_9EURO</name>
<dbReference type="InterPro" id="IPR015815">
    <property type="entry name" value="HIBADH-related"/>
</dbReference>
<dbReference type="EC" id="1.1.1.31" evidence="3"/>
<evidence type="ECO:0000256" key="8">
    <source>
        <dbReference type="PIRSR" id="PIRSR000103-1"/>
    </source>
</evidence>
<keyword evidence="6" id="KW-0520">NAD</keyword>
<reference evidence="11 12" key="1">
    <citation type="submission" date="2019-03" db="EMBL/GenBank/DDBJ databases">
        <title>The genome sequence of a newly discovered highly antifungal drug resistant Aspergillus species, Aspergillus tanneri NIH 1004.</title>
        <authorList>
            <person name="Mounaud S."/>
            <person name="Singh I."/>
            <person name="Joardar V."/>
            <person name="Pakala S."/>
            <person name="Pakala S."/>
            <person name="Venepally P."/>
            <person name="Hoover J."/>
            <person name="Nierman W."/>
            <person name="Chung J."/>
            <person name="Losada L."/>
        </authorList>
    </citation>
    <scope>NUCLEOTIDE SEQUENCE [LARGE SCALE GENOMIC DNA]</scope>
    <source>
        <strain evidence="11 12">NIH1004</strain>
    </source>
</reference>
<dbReference type="SUPFAM" id="SSF48179">
    <property type="entry name" value="6-phosphogluconate dehydrogenase C-terminal domain-like"/>
    <property type="match status" value="1"/>
</dbReference>
<dbReference type="PIRSF" id="PIRSF000103">
    <property type="entry name" value="HIBADH"/>
    <property type="match status" value="1"/>
</dbReference>
<dbReference type="PANTHER" id="PTHR22981:SF7">
    <property type="entry name" value="3-HYDROXYISOBUTYRATE DEHYDROGENASE, MITOCHONDRIAL"/>
    <property type="match status" value="1"/>
</dbReference>
<evidence type="ECO:0000313" key="12">
    <source>
        <dbReference type="Proteomes" id="UP000308092"/>
    </source>
</evidence>
<comment type="pathway">
    <text evidence="1">Amino-acid degradation; L-valine degradation.</text>
</comment>
<dbReference type="Proteomes" id="UP000308092">
    <property type="component" value="Unassembled WGS sequence"/>
</dbReference>
<dbReference type="InterPro" id="IPR029154">
    <property type="entry name" value="HIBADH-like_NADP-bd"/>
</dbReference>
<feature type="domain" description="3-hydroxyisobutyrate dehydrogenase-like NAD-binding" evidence="10">
    <location>
        <begin position="161"/>
        <end position="288"/>
    </location>
</feature>
<comment type="similarity">
    <text evidence="2">Belongs to the HIBADH-related family. 3-hydroxyisobutyrate dehydrogenase subfamily.</text>
</comment>
<dbReference type="GO" id="GO:0006574">
    <property type="term" value="P:L-valine catabolic process"/>
    <property type="evidence" value="ECO:0007669"/>
    <property type="project" value="TreeGrafter"/>
</dbReference>
<dbReference type="Gene3D" id="3.40.50.720">
    <property type="entry name" value="NAD(P)-binding Rossmann-like Domain"/>
    <property type="match status" value="1"/>
</dbReference>
<dbReference type="VEuPathDB" id="FungiDB:EYZ11_010407"/>
<evidence type="ECO:0000259" key="9">
    <source>
        <dbReference type="Pfam" id="PF03446"/>
    </source>
</evidence>
<feature type="active site" evidence="8">
    <location>
        <position position="167"/>
    </location>
</feature>
<accession>A0A4S3J5G5</accession>
<dbReference type="PANTHER" id="PTHR22981">
    <property type="entry name" value="3-HYDROXYISOBUTYRATE DEHYDROGENASE-RELATED"/>
    <property type="match status" value="1"/>
</dbReference>
<dbReference type="Gene3D" id="1.10.1040.10">
    <property type="entry name" value="N-(1-d-carboxylethyl)-l-norvaline Dehydrogenase, domain 2"/>
    <property type="match status" value="1"/>
</dbReference>
<evidence type="ECO:0000313" key="11">
    <source>
        <dbReference type="EMBL" id="THC90140.1"/>
    </source>
</evidence>
<comment type="caution">
    <text evidence="11">The sequence shown here is derived from an EMBL/GenBank/DDBJ whole genome shotgun (WGS) entry which is preliminary data.</text>
</comment>
<dbReference type="InterPro" id="IPR013328">
    <property type="entry name" value="6PGD_dom2"/>
</dbReference>